<sequence length="561" mass="64462">MTINKWSNFKSKNEPLKCINKKKKNMEEDINETKSIKSISTTKDGKNNHLIGNQKAEEGNDVAQEGKESKVENKKEEQDEWIVYVCNNSYGPYNLYQIIKLWNEKRINMMTTIFKKGENNWKYVYNDETLRKHLHYDDVNTNSTNVKEHTADEEASSKHFLSTTFHPDVHSSRGEENSVGTWKSYHVIGTDSASGSDCGGGGDDGIGARVGVGVGVGVSLGDGSCDNKAPESHHADLEKLKKREKKKKYLERKKKKIEEGLCDRKVRNSSIYITGLPEDVTKEEIHNVFKKAGIIKIDAESTEPKIKIYHDENNNVKGDALVTYVYTQSVDIAIKYFDNFFFRQNCMIHVEKAQFSKKKEGIKVSKEEILIKKRKIKAAKYEQLRLQTWGEVYTGTKKKIVIFRNVFSYEDALVWRKEATLCTFCTMRLILLTRLKPSPTLCLYRIKRGEEVCTRAQGLPNTEASQRNRLCQVQGDRRGRNDRIRHPVERQTTGGLFLRWKTRPESAMSDCGGSGNESPDHLDIYPYDEKESSILLNTNLQSFHDWLDNQSEDEEHEIMVE</sequence>
<dbReference type="GO" id="GO:0005686">
    <property type="term" value="C:U2 snRNP"/>
    <property type="evidence" value="ECO:0007669"/>
    <property type="project" value="TreeGrafter"/>
</dbReference>
<dbReference type="GO" id="GO:0005684">
    <property type="term" value="C:U2-type spliceosomal complex"/>
    <property type="evidence" value="ECO:0007669"/>
    <property type="project" value="TreeGrafter"/>
</dbReference>
<dbReference type="SUPFAM" id="SSF54928">
    <property type="entry name" value="RNA-binding domain, RBD"/>
    <property type="match status" value="1"/>
</dbReference>
<dbReference type="InterPro" id="IPR000504">
    <property type="entry name" value="RRM_dom"/>
</dbReference>
<evidence type="ECO:0000256" key="7">
    <source>
        <dbReference type="SAM" id="MobiDB-lite"/>
    </source>
</evidence>
<evidence type="ECO:0000256" key="3">
    <source>
        <dbReference type="ARBA" id="ARBA00022737"/>
    </source>
</evidence>
<evidence type="ECO:0000256" key="2">
    <source>
        <dbReference type="ARBA" id="ARBA00022664"/>
    </source>
</evidence>
<dbReference type="EMBL" id="FLRD01000009">
    <property type="protein sequence ID" value="SBT30841.1"/>
    <property type="molecule type" value="Genomic_DNA"/>
</dbReference>
<evidence type="ECO:0000313" key="9">
    <source>
        <dbReference type="EMBL" id="SBT30841.1"/>
    </source>
</evidence>
<evidence type="ECO:0000313" key="10">
    <source>
        <dbReference type="Proteomes" id="UP000078555"/>
    </source>
</evidence>
<dbReference type="InterPro" id="IPR034393">
    <property type="entry name" value="TatSF1-like"/>
</dbReference>
<evidence type="ECO:0000256" key="6">
    <source>
        <dbReference type="PROSITE-ProRule" id="PRU00176"/>
    </source>
</evidence>
<dbReference type="AlphaFoldDB" id="A0A1A8YH26"/>
<reference evidence="10" key="1">
    <citation type="submission" date="2016-05" db="EMBL/GenBank/DDBJ databases">
        <authorList>
            <person name="Naeem Raeece"/>
        </authorList>
    </citation>
    <scope>NUCLEOTIDE SEQUENCE [LARGE SCALE GENOMIC DNA]</scope>
</reference>
<keyword evidence="10" id="KW-1185">Reference proteome</keyword>
<evidence type="ECO:0000256" key="4">
    <source>
        <dbReference type="ARBA" id="ARBA00022884"/>
    </source>
</evidence>
<dbReference type="InterPro" id="IPR012677">
    <property type="entry name" value="Nucleotide-bd_a/b_plait_sf"/>
</dbReference>
<organism evidence="9 10">
    <name type="scientific">Plasmodium ovale wallikeri</name>
    <dbReference type="NCBI Taxonomy" id="864142"/>
    <lineage>
        <taxon>Eukaryota</taxon>
        <taxon>Sar</taxon>
        <taxon>Alveolata</taxon>
        <taxon>Apicomplexa</taxon>
        <taxon>Aconoidasida</taxon>
        <taxon>Haemosporida</taxon>
        <taxon>Plasmodiidae</taxon>
        <taxon>Plasmodium</taxon>
        <taxon>Plasmodium (Plasmodium)</taxon>
    </lineage>
</organism>
<dbReference type="GO" id="GO:0000398">
    <property type="term" value="P:mRNA splicing, via spliceosome"/>
    <property type="evidence" value="ECO:0007669"/>
    <property type="project" value="InterPro"/>
</dbReference>
<dbReference type="CDD" id="cd12281">
    <property type="entry name" value="RRM1_TatSF1_like"/>
    <property type="match status" value="1"/>
</dbReference>
<dbReference type="GO" id="GO:0003723">
    <property type="term" value="F:RNA binding"/>
    <property type="evidence" value="ECO:0007669"/>
    <property type="project" value="UniProtKB-UniRule"/>
</dbReference>
<keyword evidence="4 6" id="KW-0694">RNA-binding</keyword>
<accession>A0A1A8YH26</accession>
<feature type="region of interest" description="Disordered" evidence="7">
    <location>
        <begin position="38"/>
        <end position="74"/>
    </location>
</feature>
<feature type="compositionally biased region" description="Basic and acidic residues" evidence="7">
    <location>
        <begin position="64"/>
        <end position="74"/>
    </location>
</feature>
<dbReference type="SMART" id="SM00360">
    <property type="entry name" value="RRM"/>
    <property type="match status" value="1"/>
</dbReference>
<keyword evidence="3" id="KW-0677">Repeat</keyword>
<evidence type="ECO:0000256" key="5">
    <source>
        <dbReference type="ARBA" id="ARBA00023187"/>
    </source>
</evidence>
<comment type="similarity">
    <text evidence="1">Belongs to the HTATSF1 family.</text>
</comment>
<keyword evidence="5" id="KW-0508">mRNA splicing</keyword>
<gene>
    <name evidence="9" type="ORF">POVWA1_004160</name>
</gene>
<dbReference type="Gene3D" id="3.30.70.330">
    <property type="match status" value="1"/>
</dbReference>
<dbReference type="PROSITE" id="PS50102">
    <property type="entry name" value="RRM"/>
    <property type="match status" value="1"/>
</dbReference>
<feature type="domain" description="RRM" evidence="8">
    <location>
        <begin position="269"/>
        <end position="355"/>
    </location>
</feature>
<dbReference type="PANTHER" id="PTHR15608">
    <property type="entry name" value="SPLICING FACTOR U2AF-ASSOCIATED PROTEIN 2"/>
    <property type="match status" value="1"/>
</dbReference>
<dbReference type="PANTHER" id="PTHR15608:SF0">
    <property type="entry name" value="HIV TAT-SPECIFIC FACTOR 1"/>
    <property type="match status" value="1"/>
</dbReference>
<dbReference type="InterPro" id="IPR034392">
    <property type="entry name" value="TatSF1-like_RRM1"/>
</dbReference>
<dbReference type="InterPro" id="IPR035979">
    <property type="entry name" value="RBD_domain_sf"/>
</dbReference>
<dbReference type="Proteomes" id="UP000078555">
    <property type="component" value="Unassembled WGS sequence"/>
</dbReference>
<evidence type="ECO:0000256" key="1">
    <source>
        <dbReference type="ARBA" id="ARBA00007747"/>
    </source>
</evidence>
<proteinExistence type="inferred from homology"/>
<keyword evidence="2" id="KW-0507">mRNA processing</keyword>
<evidence type="ECO:0000259" key="8">
    <source>
        <dbReference type="PROSITE" id="PS50102"/>
    </source>
</evidence>
<name>A0A1A8YH26_PLAOA</name>
<dbReference type="Pfam" id="PF00076">
    <property type="entry name" value="RRM_1"/>
    <property type="match status" value="1"/>
</dbReference>
<protein>
    <submittedName>
        <fullName evidence="9">RNA-binding protein, putative</fullName>
    </submittedName>
</protein>